<dbReference type="Proteomes" id="UP000028725">
    <property type="component" value="Unassembled WGS sequence"/>
</dbReference>
<protein>
    <submittedName>
        <fullName evidence="2">Uncharacterized protein</fullName>
    </submittedName>
</protein>
<accession>A0A085WWH2</accession>
<evidence type="ECO:0000256" key="1">
    <source>
        <dbReference type="SAM" id="MobiDB-lite"/>
    </source>
</evidence>
<feature type="compositionally biased region" description="Basic residues" evidence="1">
    <location>
        <begin position="1"/>
        <end position="10"/>
    </location>
</feature>
<evidence type="ECO:0000313" key="3">
    <source>
        <dbReference type="Proteomes" id="UP000028725"/>
    </source>
</evidence>
<dbReference type="AlphaFoldDB" id="A0A085WWH2"/>
<organism evidence="2 3">
    <name type="scientific">Hyalangium minutum</name>
    <dbReference type="NCBI Taxonomy" id="394096"/>
    <lineage>
        <taxon>Bacteria</taxon>
        <taxon>Pseudomonadati</taxon>
        <taxon>Myxococcota</taxon>
        <taxon>Myxococcia</taxon>
        <taxon>Myxococcales</taxon>
        <taxon>Cystobacterineae</taxon>
        <taxon>Archangiaceae</taxon>
        <taxon>Hyalangium</taxon>
    </lineage>
</organism>
<comment type="caution">
    <text evidence="2">The sequence shown here is derived from an EMBL/GenBank/DDBJ whole genome shotgun (WGS) entry which is preliminary data.</text>
</comment>
<evidence type="ECO:0000313" key="2">
    <source>
        <dbReference type="EMBL" id="KFE72035.1"/>
    </source>
</evidence>
<proteinExistence type="predicted"/>
<keyword evidence="3" id="KW-1185">Reference proteome</keyword>
<gene>
    <name evidence="2" type="ORF">DB31_0296</name>
</gene>
<dbReference type="EMBL" id="JMCB01000001">
    <property type="protein sequence ID" value="KFE72035.1"/>
    <property type="molecule type" value="Genomic_DNA"/>
</dbReference>
<sequence length="46" mass="4656">MAGGTHHRAPRGTAGRIPHSAASLLGGPCQEARALARVTSSGWAPH</sequence>
<reference evidence="2 3" key="1">
    <citation type="submission" date="2014-04" db="EMBL/GenBank/DDBJ databases">
        <title>Genome assembly of Hyalangium minutum DSM 14724.</title>
        <authorList>
            <person name="Sharma G."/>
            <person name="Subramanian S."/>
        </authorList>
    </citation>
    <scope>NUCLEOTIDE SEQUENCE [LARGE SCALE GENOMIC DNA]</scope>
    <source>
        <strain evidence="2 3">DSM 14724</strain>
    </source>
</reference>
<feature type="region of interest" description="Disordered" evidence="1">
    <location>
        <begin position="1"/>
        <end position="24"/>
    </location>
</feature>
<name>A0A085WWH2_9BACT</name>